<dbReference type="InterPro" id="IPR045224">
    <property type="entry name" value="HDZip_class_I_plant"/>
</dbReference>
<dbReference type="Pfam" id="PF02183">
    <property type="entry name" value="HALZ"/>
    <property type="match status" value="1"/>
</dbReference>
<dbReference type="Gene3D" id="1.20.5.400">
    <property type="match status" value="1"/>
</dbReference>
<comment type="similarity">
    <text evidence="7 10">Belongs to the HD-ZIP homeobox family. Class I subfamily.</text>
</comment>
<dbReference type="AlphaFoldDB" id="A0A2Z6NS68"/>
<dbReference type="SUPFAM" id="SSF46689">
    <property type="entry name" value="Homeodomain-like"/>
    <property type="match status" value="1"/>
</dbReference>
<evidence type="ECO:0000256" key="1">
    <source>
        <dbReference type="ARBA" id="ARBA00004123"/>
    </source>
</evidence>
<dbReference type="GO" id="GO:0045893">
    <property type="term" value="P:positive regulation of DNA-templated transcription"/>
    <property type="evidence" value="ECO:0007669"/>
    <property type="project" value="TreeGrafter"/>
</dbReference>
<evidence type="ECO:0000256" key="10">
    <source>
        <dbReference type="RuleBase" id="RU369038"/>
    </source>
</evidence>
<dbReference type="InterPro" id="IPR003106">
    <property type="entry name" value="Leu_zip_homeo"/>
</dbReference>
<evidence type="ECO:0000259" key="12">
    <source>
        <dbReference type="PROSITE" id="PS50071"/>
    </source>
</evidence>
<dbReference type="CDD" id="cd00086">
    <property type="entry name" value="homeodomain"/>
    <property type="match status" value="1"/>
</dbReference>
<keyword evidence="2 10" id="KW-0805">Transcription regulation</keyword>
<dbReference type="InterPro" id="IPR000047">
    <property type="entry name" value="HTH_motif"/>
</dbReference>
<feature type="coiled-coil region" evidence="11">
    <location>
        <begin position="94"/>
        <end position="142"/>
    </location>
</feature>
<dbReference type="OrthoDB" id="6159439at2759"/>
<evidence type="ECO:0000313" key="13">
    <source>
        <dbReference type="EMBL" id="GAU32827.1"/>
    </source>
</evidence>
<reference evidence="14" key="1">
    <citation type="journal article" date="2017" name="Front. Plant Sci.">
        <title>Climate Clever Clovers: New Paradigm to Reduce the Environmental Footprint of Ruminants by Breeding Low Methanogenic Forages Utilizing Haplotype Variation.</title>
        <authorList>
            <person name="Kaur P."/>
            <person name="Appels R."/>
            <person name="Bayer P.E."/>
            <person name="Keeble-Gagnere G."/>
            <person name="Wang J."/>
            <person name="Hirakawa H."/>
            <person name="Shirasawa K."/>
            <person name="Vercoe P."/>
            <person name="Stefanova K."/>
            <person name="Durmic Z."/>
            <person name="Nichols P."/>
            <person name="Revell C."/>
            <person name="Isobe S.N."/>
            <person name="Edwards D."/>
            <person name="Erskine W."/>
        </authorList>
    </citation>
    <scope>NUCLEOTIDE SEQUENCE [LARGE SCALE GENOMIC DNA]</scope>
    <source>
        <strain evidence="14">cv. Daliak</strain>
    </source>
</reference>
<dbReference type="InterPro" id="IPR017970">
    <property type="entry name" value="Homeobox_CS"/>
</dbReference>
<dbReference type="GO" id="GO:0043565">
    <property type="term" value="F:sequence-specific DNA binding"/>
    <property type="evidence" value="ECO:0007669"/>
    <property type="project" value="InterPro"/>
</dbReference>
<keyword evidence="3 8" id="KW-0238">DNA-binding</keyword>
<gene>
    <name evidence="13" type="ORF">TSUD_208950</name>
</gene>
<evidence type="ECO:0000256" key="9">
    <source>
        <dbReference type="RuleBase" id="RU000682"/>
    </source>
</evidence>
<dbReference type="PROSITE" id="PS00027">
    <property type="entry name" value="HOMEOBOX_1"/>
    <property type="match status" value="1"/>
</dbReference>
<evidence type="ECO:0000256" key="4">
    <source>
        <dbReference type="ARBA" id="ARBA00023155"/>
    </source>
</evidence>
<keyword evidence="5 10" id="KW-0804">Transcription</keyword>
<evidence type="ECO:0000256" key="3">
    <source>
        <dbReference type="ARBA" id="ARBA00023125"/>
    </source>
</evidence>
<evidence type="ECO:0000256" key="6">
    <source>
        <dbReference type="ARBA" id="ARBA00023242"/>
    </source>
</evidence>
<dbReference type="PANTHER" id="PTHR24326">
    <property type="entry name" value="HOMEOBOX-LEUCINE ZIPPER PROTEIN"/>
    <property type="match status" value="1"/>
</dbReference>
<dbReference type="Pfam" id="PF00046">
    <property type="entry name" value="Homeodomain"/>
    <property type="match status" value="1"/>
</dbReference>
<keyword evidence="6 8" id="KW-0539">Nucleus</keyword>
<dbReference type="FunFam" id="1.10.10.60:FF:000159">
    <property type="entry name" value="Homeobox-leucine zipper protein HAT5"/>
    <property type="match status" value="1"/>
</dbReference>
<evidence type="ECO:0000256" key="11">
    <source>
        <dbReference type="SAM" id="Coils"/>
    </source>
</evidence>
<keyword evidence="4 8" id="KW-0371">Homeobox</keyword>
<protein>
    <recommendedName>
        <fullName evidence="10">Homeobox-leucine zipper protein</fullName>
    </recommendedName>
    <alternativeName>
        <fullName evidence="10">HD-ZIP protein</fullName>
    </alternativeName>
    <alternativeName>
        <fullName evidence="10">Homeodomain transcription factor</fullName>
    </alternativeName>
</protein>
<dbReference type="PROSITE" id="PS50071">
    <property type="entry name" value="HOMEOBOX_2"/>
    <property type="match status" value="1"/>
</dbReference>
<dbReference type="Gene3D" id="1.10.10.60">
    <property type="entry name" value="Homeodomain-like"/>
    <property type="match status" value="1"/>
</dbReference>
<evidence type="ECO:0000256" key="7">
    <source>
        <dbReference type="ARBA" id="ARBA00025748"/>
    </source>
</evidence>
<organism evidence="13 14">
    <name type="scientific">Trifolium subterraneum</name>
    <name type="common">Subterranean clover</name>
    <dbReference type="NCBI Taxonomy" id="3900"/>
    <lineage>
        <taxon>Eukaryota</taxon>
        <taxon>Viridiplantae</taxon>
        <taxon>Streptophyta</taxon>
        <taxon>Embryophyta</taxon>
        <taxon>Tracheophyta</taxon>
        <taxon>Spermatophyta</taxon>
        <taxon>Magnoliopsida</taxon>
        <taxon>eudicotyledons</taxon>
        <taxon>Gunneridae</taxon>
        <taxon>Pentapetalae</taxon>
        <taxon>rosids</taxon>
        <taxon>fabids</taxon>
        <taxon>Fabales</taxon>
        <taxon>Fabaceae</taxon>
        <taxon>Papilionoideae</taxon>
        <taxon>50 kb inversion clade</taxon>
        <taxon>NPAAA clade</taxon>
        <taxon>Hologalegina</taxon>
        <taxon>IRL clade</taxon>
        <taxon>Trifolieae</taxon>
        <taxon>Trifolium</taxon>
    </lineage>
</organism>
<dbReference type="PRINTS" id="PR00031">
    <property type="entry name" value="HTHREPRESSR"/>
</dbReference>
<keyword evidence="14" id="KW-1185">Reference proteome</keyword>
<dbReference type="PANTHER" id="PTHR24326:SF606">
    <property type="entry name" value="HOMEOBOX-LEUCINE ZIPPER PROTEIN ATHB-54"/>
    <property type="match status" value="1"/>
</dbReference>
<dbReference type="GO" id="GO:0000981">
    <property type="term" value="F:DNA-binding transcription factor activity, RNA polymerase II-specific"/>
    <property type="evidence" value="ECO:0007669"/>
    <property type="project" value="UniProtKB-UniRule"/>
</dbReference>
<keyword evidence="11" id="KW-0175">Coiled coil</keyword>
<evidence type="ECO:0000256" key="2">
    <source>
        <dbReference type="ARBA" id="ARBA00023015"/>
    </source>
</evidence>
<dbReference type="GO" id="GO:0005634">
    <property type="term" value="C:nucleus"/>
    <property type="evidence" value="ECO:0007669"/>
    <property type="project" value="UniProtKB-SubCell"/>
</dbReference>
<comment type="function">
    <text evidence="10">Transcription factor.</text>
</comment>
<dbReference type="InterPro" id="IPR009057">
    <property type="entry name" value="Homeodomain-like_sf"/>
</dbReference>
<feature type="DNA-binding region" description="Homeobox" evidence="8">
    <location>
        <begin position="37"/>
        <end position="96"/>
    </location>
</feature>
<evidence type="ECO:0000313" key="14">
    <source>
        <dbReference type="Proteomes" id="UP000242715"/>
    </source>
</evidence>
<evidence type="ECO:0000256" key="8">
    <source>
        <dbReference type="PROSITE-ProRule" id="PRU00108"/>
    </source>
</evidence>
<proteinExistence type="inferred from homology"/>
<comment type="subcellular location">
    <subcellularLocation>
        <location evidence="1 8 9">Nucleus</location>
    </subcellularLocation>
</comment>
<sequence length="277" mass="32222">MVSFEDVQGGKRCNRSFFTGFDLDENGDDEMDEYFHQSEKKRRLSVDQVQFLEKSFEVENKLEPDRKIKIAKDLGLQPRQVAIWFQNRRARWKTKQLEKDYESLNDSYESLKTDYDNILKEKERLQAEVASLTEKVIAKEKQEGKFKHGESETKELLQKPLLNSVSEGEGSKLSIVDASNNNNNNKVEDISSARSDILDCDSPRYTDGVLETCDSSYVFEHEYQSDLSQDEEDNLLPPYNNIFTKLEDVNYSDPPHGSSSFGFQEEDHHTLWPWSNY</sequence>
<dbReference type="Proteomes" id="UP000242715">
    <property type="component" value="Unassembled WGS sequence"/>
</dbReference>
<accession>A0A2Z6NS68</accession>
<dbReference type="SMART" id="SM00389">
    <property type="entry name" value="HOX"/>
    <property type="match status" value="1"/>
</dbReference>
<name>A0A2Z6NS68_TRISU</name>
<evidence type="ECO:0000256" key="5">
    <source>
        <dbReference type="ARBA" id="ARBA00023163"/>
    </source>
</evidence>
<feature type="domain" description="Homeobox" evidence="12">
    <location>
        <begin position="35"/>
        <end position="95"/>
    </location>
</feature>
<dbReference type="EMBL" id="DF973506">
    <property type="protein sequence ID" value="GAU32827.1"/>
    <property type="molecule type" value="Genomic_DNA"/>
</dbReference>
<dbReference type="InterPro" id="IPR001356">
    <property type="entry name" value="HD"/>
</dbReference>
<dbReference type="GO" id="GO:0042802">
    <property type="term" value="F:identical protein binding"/>
    <property type="evidence" value="ECO:0007669"/>
    <property type="project" value="UniProtKB-ARBA"/>
</dbReference>